<dbReference type="AlphaFoldDB" id="A0AAW1R7U3"/>
<dbReference type="EMBL" id="JALJOR010000001">
    <property type="protein sequence ID" value="KAK9829699.1"/>
    <property type="molecule type" value="Genomic_DNA"/>
</dbReference>
<reference evidence="2 3" key="1">
    <citation type="journal article" date="2024" name="Nat. Commun.">
        <title>Phylogenomics reveals the evolutionary origins of lichenization in chlorophyte algae.</title>
        <authorList>
            <person name="Puginier C."/>
            <person name="Libourel C."/>
            <person name="Otte J."/>
            <person name="Skaloud P."/>
            <person name="Haon M."/>
            <person name="Grisel S."/>
            <person name="Petersen M."/>
            <person name="Berrin J.G."/>
            <person name="Delaux P.M."/>
            <person name="Dal Grande F."/>
            <person name="Keller J."/>
        </authorList>
    </citation>
    <scope>NUCLEOTIDE SEQUENCE [LARGE SCALE GENOMIC DNA]</scope>
    <source>
        <strain evidence="2 3">SAG 2043</strain>
    </source>
</reference>
<protein>
    <submittedName>
        <fullName evidence="2">Uncharacterized protein</fullName>
    </submittedName>
</protein>
<dbReference type="GO" id="GO:0042644">
    <property type="term" value="C:chloroplast nucleoid"/>
    <property type="evidence" value="ECO:0007669"/>
    <property type="project" value="InterPro"/>
</dbReference>
<dbReference type="InterPro" id="IPR038961">
    <property type="entry name" value="PRDA1"/>
</dbReference>
<dbReference type="GO" id="GO:0006355">
    <property type="term" value="P:regulation of DNA-templated transcription"/>
    <property type="evidence" value="ECO:0007669"/>
    <property type="project" value="InterPro"/>
</dbReference>
<comment type="caution">
    <text evidence="2">The sequence shown here is derived from an EMBL/GenBank/DDBJ whole genome shotgun (WGS) entry which is preliminary data.</text>
</comment>
<sequence>MTESGQALTSSPVMTHHTIFSRQQRLPGRASEDSMPLSTSSSLSSTTLCERPAALTPFALPEAQRVVAPFVVDSNTAEGRLVSVPSPAGTASSTWSYGEGMLYAQLTEELRSEAAAALLQSDSASTRPDLERHSTDRSLGSEALSIHNSKQAPGNNAGQGRSEAEVMAQVEKATAVIDAMMDEIAKQLFTDEFASEISGEAVEVTEREAVRAAVSKRIDDLDEAFLLALNAYLGGAEQQGNALLAGRLAAIQQEVLREVSKRLPVEMQVLDQLLRLDSSEERTAMAKVAAQGGEGDIPACDISRLQACASQFVDDMEEQEVIPSRKLLAKLCIVCEEIQNANRELNWNSQGTNSTDSLALMHKMVPKGAAAFLKELMAVSHGPKRLALLQKTFREDWAGAGSSKRADAVRPGRFLLCVNATQAELLKAGSGAAEAQLERLEDIRREALQVLEAIATVEQ</sequence>
<evidence type="ECO:0000313" key="2">
    <source>
        <dbReference type="EMBL" id="KAK9829699.1"/>
    </source>
</evidence>
<proteinExistence type="predicted"/>
<feature type="compositionally biased region" description="Polar residues" evidence="1">
    <location>
        <begin position="146"/>
        <end position="159"/>
    </location>
</feature>
<accession>A0AAW1R7U3</accession>
<name>A0AAW1R7U3_9CHLO</name>
<organism evidence="2 3">
    <name type="scientific">[Myrmecia] bisecta</name>
    <dbReference type="NCBI Taxonomy" id="41462"/>
    <lineage>
        <taxon>Eukaryota</taxon>
        <taxon>Viridiplantae</taxon>
        <taxon>Chlorophyta</taxon>
        <taxon>core chlorophytes</taxon>
        <taxon>Trebouxiophyceae</taxon>
        <taxon>Trebouxiales</taxon>
        <taxon>Trebouxiaceae</taxon>
        <taxon>Myrmecia</taxon>
    </lineage>
</organism>
<dbReference type="Proteomes" id="UP001489004">
    <property type="component" value="Unassembled WGS sequence"/>
</dbReference>
<gene>
    <name evidence="2" type="ORF">WJX72_007424</name>
</gene>
<keyword evidence="3" id="KW-1185">Reference proteome</keyword>
<dbReference type="PANTHER" id="PTHR37262">
    <property type="entry name" value="PROTEIN PEP-RELATED DEVELOPMENT ARRESTED 1, CHLOROPLASTIC"/>
    <property type="match status" value="1"/>
</dbReference>
<feature type="region of interest" description="Disordered" evidence="1">
    <location>
        <begin position="22"/>
        <end position="45"/>
    </location>
</feature>
<dbReference type="PANTHER" id="PTHR37262:SF1">
    <property type="entry name" value="PROTEIN PEP-RELATED DEVELOPMENT ARRESTED 1, CHLOROPLASTIC"/>
    <property type="match status" value="1"/>
</dbReference>
<evidence type="ECO:0000313" key="3">
    <source>
        <dbReference type="Proteomes" id="UP001489004"/>
    </source>
</evidence>
<evidence type="ECO:0000256" key="1">
    <source>
        <dbReference type="SAM" id="MobiDB-lite"/>
    </source>
</evidence>
<feature type="region of interest" description="Disordered" evidence="1">
    <location>
        <begin position="120"/>
        <end position="165"/>
    </location>
</feature>